<comment type="caution">
    <text evidence="17">The sequence shown here is derived from an EMBL/GenBank/DDBJ whole genome shotgun (WGS) entry which is preliminary data.</text>
</comment>
<evidence type="ECO:0000256" key="7">
    <source>
        <dbReference type="ARBA" id="ARBA00022833"/>
    </source>
</evidence>
<dbReference type="FunFam" id="3.30.160.60:FF:000446">
    <property type="entry name" value="Zinc finger protein"/>
    <property type="match status" value="1"/>
</dbReference>
<dbReference type="SUPFAM" id="SSF57716">
    <property type="entry name" value="Glucocorticoid receptor-like (DNA-binding domain)"/>
    <property type="match status" value="1"/>
</dbReference>
<feature type="compositionally biased region" description="Gly residues" evidence="12">
    <location>
        <begin position="520"/>
        <end position="530"/>
    </location>
</feature>
<dbReference type="SMART" id="SM00355">
    <property type="entry name" value="ZnF_C2H2"/>
    <property type="match status" value="13"/>
</dbReference>
<evidence type="ECO:0000256" key="6">
    <source>
        <dbReference type="ARBA" id="ARBA00022806"/>
    </source>
</evidence>
<dbReference type="GO" id="GO:0005634">
    <property type="term" value="C:nucleus"/>
    <property type="evidence" value="ECO:0007669"/>
    <property type="project" value="InterPro"/>
</dbReference>
<dbReference type="SUPFAM" id="SSF52540">
    <property type="entry name" value="P-loop containing nucleoside triphosphate hydrolases"/>
    <property type="match status" value="1"/>
</dbReference>
<dbReference type="PROSITE" id="PS00039">
    <property type="entry name" value="DEAD_ATP_HELICASE"/>
    <property type="match status" value="1"/>
</dbReference>
<feature type="non-terminal residue" evidence="17">
    <location>
        <position position="1"/>
    </location>
</feature>
<keyword evidence="18" id="KW-1185">Reference proteome</keyword>
<dbReference type="EMBL" id="WJQU01000001">
    <property type="protein sequence ID" value="KAJ6645875.1"/>
    <property type="molecule type" value="Genomic_DNA"/>
</dbReference>
<dbReference type="GO" id="GO:0003724">
    <property type="term" value="F:RNA helicase activity"/>
    <property type="evidence" value="ECO:0007669"/>
    <property type="project" value="UniProtKB-EC"/>
</dbReference>
<feature type="domain" description="C2H2-type" evidence="13">
    <location>
        <begin position="1806"/>
        <end position="1833"/>
    </location>
</feature>
<dbReference type="Pfam" id="PF03399">
    <property type="entry name" value="SAC3_GANP"/>
    <property type="match status" value="1"/>
</dbReference>
<evidence type="ECO:0000256" key="1">
    <source>
        <dbReference type="ARBA" id="ARBA00012552"/>
    </source>
</evidence>
<dbReference type="Gene3D" id="3.30.160.60">
    <property type="entry name" value="Classic Zinc Finger"/>
    <property type="match status" value="7"/>
</dbReference>
<keyword evidence="3" id="KW-0547">Nucleotide-binding</keyword>
<dbReference type="Proteomes" id="UP001151699">
    <property type="component" value="Chromosome A"/>
</dbReference>
<evidence type="ECO:0000256" key="5">
    <source>
        <dbReference type="ARBA" id="ARBA00022801"/>
    </source>
</evidence>
<dbReference type="CDD" id="cd17966">
    <property type="entry name" value="DEADc_DDX5_DDX17"/>
    <property type="match status" value="1"/>
</dbReference>
<organism evidence="17 18">
    <name type="scientific">Pseudolycoriella hygida</name>
    <dbReference type="NCBI Taxonomy" id="35572"/>
    <lineage>
        <taxon>Eukaryota</taxon>
        <taxon>Metazoa</taxon>
        <taxon>Ecdysozoa</taxon>
        <taxon>Arthropoda</taxon>
        <taxon>Hexapoda</taxon>
        <taxon>Insecta</taxon>
        <taxon>Pterygota</taxon>
        <taxon>Neoptera</taxon>
        <taxon>Endopterygota</taxon>
        <taxon>Diptera</taxon>
        <taxon>Nematocera</taxon>
        <taxon>Sciaroidea</taxon>
        <taxon>Sciaridae</taxon>
        <taxon>Pseudolycoriella</taxon>
    </lineage>
</organism>
<dbReference type="Gene3D" id="1.25.40.990">
    <property type="match status" value="1"/>
</dbReference>
<keyword evidence="5" id="KW-0378">Hydrolase</keyword>
<evidence type="ECO:0000259" key="15">
    <source>
        <dbReference type="PROSITE" id="PS51194"/>
    </source>
</evidence>
<evidence type="ECO:0000256" key="3">
    <source>
        <dbReference type="ARBA" id="ARBA00022741"/>
    </source>
</evidence>
<evidence type="ECO:0000259" key="13">
    <source>
        <dbReference type="PROSITE" id="PS50157"/>
    </source>
</evidence>
<keyword evidence="4 10" id="KW-0863">Zinc-finger</keyword>
<feature type="compositionally biased region" description="Basic residues" evidence="12">
    <location>
        <begin position="794"/>
        <end position="807"/>
    </location>
</feature>
<dbReference type="OrthoDB" id="199574at2759"/>
<dbReference type="PANTHER" id="PTHR47958">
    <property type="entry name" value="ATP-DEPENDENT RNA HELICASE DBP3"/>
    <property type="match status" value="1"/>
</dbReference>
<feature type="domain" description="C2H2-type" evidence="13">
    <location>
        <begin position="1863"/>
        <end position="1891"/>
    </location>
</feature>
<feature type="domain" description="C2H2-type" evidence="13">
    <location>
        <begin position="1589"/>
        <end position="1611"/>
    </location>
</feature>
<dbReference type="FunFam" id="1.25.40.990:FF:000010">
    <property type="entry name" value="Leukocyte receptor cluster member"/>
    <property type="match status" value="1"/>
</dbReference>
<feature type="compositionally biased region" description="Gly residues" evidence="12">
    <location>
        <begin position="8"/>
        <end position="29"/>
    </location>
</feature>
<feature type="region of interest" description="Disordered" evidence="12">
    <location>
        <begin position="520"/>
        <end position="574"/>
    </location>
</feature>
<feature type="domain" description="C2H2-type" evidence="13">
    <location>
        <begin position="1669"/>
        <end position="1696"/>
    </location>
</feature>
<feature type="binding site" evidence="11">
    <location>
        <position position="1436"/>
    </location>
    <ligand>
        <name>Zn(2+)</name>
        <dbReference type="ChEBI" id="CHEBI:29105"/>
    </ligand>
</feature>
<dbReference type="PROSITE" id="PS51915">
    <property type="entry name" value="ZAD"/>
    <property type="match status" value="1"/>
</dbReference>
<dbReference type="SUPFAM" id="SSF57667">
    <property type="entry name" value="beta-beta-alpha zinc fingers"/>
    <property type="match status" value="5"/>
</dbReference>
<dbReference type="Gene3D" id="3.40.1800.20">
    <property type="match status" value="1"/>
</dbReference>
<evidence type="ECO:0000259" key="14">
    <source>
        <dbReference type="PROSITE" id="PS51192"/>
    </source>
</evidence>
<feature type="domain" description="C2H2-type" evidence="13">
    <location>
        <begin position="1641"/>
        <end position="1669"/>
    </location>
</feature>
<dbReference type="SMART" id="SM00490">
    <property type="entry name" value="HELICc"/>
    <property type="match status" value="1"/>
</dbReference>
<dbReference type="PROSITE" id="PS51194">
    <property type="entry name" value="HELICASE_CTER"/>
    <property type="match status" value="1"/>
</dbReference>
<name>A0A9Q0S718_9DIPT</name>
<dbReference type="InterPro" id="IPR014001">
    <property type="entry name" value="Helicase_ATP-bd"/>
</dbReference>
<dbReference type="InterPro" id="IPR000629">
    <property type="entry name" value="RNA-helicase_DEAD-box_CS"/>
</dbReference>
<feature type="region of interest" description="Disordered" evidence="12">
    <location>
        <begin position="1"/>
        <end position="75"/>
    </location>
</feature>
<feature type="binding site" evidence="11">
    <location>
        <position position="1439"/>
    </location>
    <ligand>
        <name>Zn(2+)</name>
        <dbReference type="ChEBI" id="CHEBI:29105"/>
    </ligand>
</feature>
<feature type="domain" description="Helicase ATP-binding" evidence="14">
    <location>
        <begin position="161"/>
        <end position="336"/>
    </location>
</feature>
<comment type="catalytic activity">
    <reaction evidence="9">
        <text>ATP + H2O = ADP + phosphate + H(+)</text>
        <dbReference type="Rhea" id="RHEA:13065"/>
        <dbReference type="ChEBI" id="CHEBI:15377"/>
        <dbReference type="ChEBI" id="CHEBI:15378"/>
        <dbReference type="ChEBI" id="CHEBI:30616"/>
        <dbReference type="ChEBI" id="CHEBI:43474"/>
        <dbReference type="ChEBI" id="CHEBI:456216"/>
        <dbReference type="EC" id="3.6.4.13"/>
    </reaction>
</comment>
<dbReference type="InterPro" id="IPR011545">
    <property type="entry name" value="DEAD/DEAH_box_helicase_dom"/>
</dbReference>
<evidence type="ECO:0000313" key="17">
    <source>
        <dbReference type="EMBL" id="KAJ6645875.1"/>
    </source>
</evidence>
<dbReference type="InterPro" id="IPR036236">
    <property type="entry name" value="Znf_C2H2_sf"/>
</dbReference>
<evidence type="ECO:0000256" key="8">
    <source>
        <dbReference type="ARBA" id="ARBA00022840"/>
    </source>
</evidence>
<evidence type="ECO:0000256" key="2">
    <source>
        <dbReference type="ARBA" id="ARBA00022723"/>
    </source>
</evidence>
<dbReference type="SMART" id="SM00487">
    <property type="entry name" value="DEXDc"/>
    <property type="match status" value="1"/>
</dbReference>
<dbReference type="GO" id="GO:0008270">
    <property type="term" value="F:zinc ion binding"/>
    <property type="evidence" value="ECO:0007669"/>
    <property type="project" value="UniProtKB-UniRule"/>
</dbReference>
<feature type="domain" description="C2H2-type" evidence="13">
    <location>
        <begin position="1536"/>
        <end position="1564"/>
    </location>
</feature>
<evidence type="ECO:0000256" key="12">
    <source>
        <dbReference type="SAM" id="MobiDB-lite"/>
    </source>
</evidence>
<feature type="compositionally biased region" description="Gly residues" evidence="12">
    <location>
        <begin position="44"/>
        <end position="69"/>
    </location>
</feature>
<dbReference type="Gene3D" id="3.40.50.300">
    <property type="entry name" value="P-loop containing nucleotide triphosphate hydrolases"/>
    <property type="match status" value="2"/>
</dbReference>
<dbReference type="EC" id="3.6.4.13" evidence="1"/>
<dbReference type="InterPro" id="IPR013087">
    <property type="entry name" value="Znf_C2H2_type"/>
</dbReference>
<feature type="domain" description="C2H2-type" evidence="13">
    <location>
        <begin position="1892"/>
        <end position="1920"/>
    </location>
</feature>
<dbReference type="Pfam" id="PF00270">
    <property type="entry name" value="DEAD"/>
    <property type="match status" value="1"/>
</dbReference>
<feature type="compositionally biased region" description="Polar residues" evidence="12">
    <location>
        <begin position="561"/>
        <end position="574"/>
    </location>
</feature>
<dbReference type="GO" id="GO:0005524">
    <property type="term" value="F:ATP binding"/>
    <property type="evidence" value="ECO:0007669"/>
    <property type="project" value="UniProtKB-KW"/>
</dbReference>
<evidence type="ECO:0000259" key="16">
    <source>
        <dbReference type="PROSITE" id="PS51915"/>
    </source>
</evidence>
<dbReference type="InterPro" id="IPR001650">
    <property type="entry name" value="Helicase_C-like"/>
</dbReference>
<dbReference type="PROSITE" id="PS51192">
    <property type="entry name" value="HELICASE_ATP_BIND_1"/>
    <property type="match status" value="1"/>
</dbReference>
<feature type="binding site" evidence="11">
    <location>
        <position position="1384"/>
    </location>
    <ligand>
        <name>Zn(2+)</name>
        <dbReference type="ChEBI" id="CHEBI:29105"/>
    </ligand>
</feature>
<dbReference type="FunFam" id="3.40.50.300:FF:000008">
    <property type="entry name" value="ATP-dependent RNA helicase RhlB"/>
    <property type="match status" value="1"/>
</dbReference>
<accession>A0A9Q0S718</accession>
<keyword evidence="6 17" id="KW-0347">Helicase</keyword>
<proteinExistence type="predicted"/>
<dbReference type="InterPro" id="IPR012934">
    <property type="entry name" value="Znf_AD"/>
</dbReference>
<dbReference type="Pfam" id="PF00271">
    <property type="entry name" value="Helicase_C"/>
    <property type="match status" value="1"/>
</dbReference>
<keyword evidence="7 11" id="KW-0862">Zinc</keyword>
<evidence type="ECO:0000256" key="11">
    <source>
        <dbReference type="PROSITE-ProRule" id="PRU01263"/>
    </source>
</evidence>
<feature type="domain" description="Helicase C-terminal" evidence="15">
    <location>
        <begin position="367"/>
        <end position="513"/>
    </location>
</feature>
<feature type="domain" description="ZAD" evidence="16">
    <location>
        <begin position="1382"/>
        <end position="1463"/>
    </location>
</feature>
<feature type="region of interest" description="Disordered" evidence="12">
    <location>
        <begin position="618"/>
        <end position="685"/>
    </location>
</feature>
<reference evidence="17" key="1">
    <citation type="submission" date="2022-07" db="EMBL/GenBank/DDBJ databases">
        <authorList>
            <person name="Trinca V."/>
            <person name="Uliana J.V.C."/>
            <person name="Torres T.T."/>
            <person name="Ward R.J."/>
            <person name="Monesi N."/>
        </authorList>
    </citation>
    <scope>NUCLEOTIDE SEQUENCE</scope>
    <source>
        <strain evidence="17">HSMRA1968</strain>
        <tissue evidence="17">Whole embryos</tissue>
    </source>
</reference>
<feature type="domain" description="C2H2-type" evidence="13">
    <location>
        <begin position="1725"/>
        <end position="1752"/>
    </location>
</feature>
<evidence type="ECO:0000313" key="18">
    <source>
        <dbReference type="Proteomes" id="UP001151699"/>
    </source>
</evidence>
<gene>
    <name evidence="17" type="primary">Rm62_0</name>
    <name evidence="17" type="ORF">Bhyg_01084</name>
</gene>
<feature type="compositionally biased region" description="Basic residues" evidence="12">
    <location>
        <begin position="849"/>
        <end position="860"/>
    </location>
</feature>
<dbReference type="InterPro" id="IPR027417">
    <property type="entry name" value="P-loop_NTPase"/>
</dbReference>
<feature type="region of interest" description="Disordered" evidence="12">
    <location>
        <begin position="733"/>
        <end position="871"/>
    </location>
</feature>
<dbReference type="Pfam" id="PF00096">
    <property type="entry name" value="zf-C2H2"/>
    <property type="match status" value="5"/>
</dbReference>
<feature type="domain" description="C2H2-type" evidence="13">
    <location>
        <begin position="1697"/>
        <end position="1724"/>
    </location>
</feature>
<feature type="compositionally biased region" description="Polar residues" evidence="12">
    <location>
        <begin position="665"/>
        <end position="685"/>
    </location>
</feature>
<keyword evidence="2 11" id="KW-0479">Metal-binding</keyword>
<dbReference type="GO" id="GO:0016787">
    <property type="term" value="F:hydrolase activity"/>
    <property type="evidence" value="ECO:0007669"/>
    <property type="project" value="UniProtKB-KW"/>
</dbReference>
<keyword evidence="8" id="KW-0067">ATP-binding</keyword>
<dbReference type="PROSITE" id="PS50157">
    <property type="entry name" value="ZINC_FINGER_C2H2_2"/>
    <property type="match status" value="10"/>
</dbReference>
<evidence type="ECO:0000256" key="4">
    <source>
        <dbReference type="ARBA" id="ARBA00022771"/>
    </source>
</evidence>
<feature type="binding site" evidence="11">
    <location>
        <position position="1387"/>
    </location>
    <ligand>
        <name>Zn(2+)</name>
        <dbReference type="ChEBI" id="CHEBI:29105"/>
    </ligand>
</feature>
<dbReference type="FunFam" id="3.40.50.300:FF:000079">
    <property type="entry name" value="probable ATP-dependent RNA helicase DDX17"/>
    <property type="match status" value="1"/>
</dbReference>
<sequence>APNDRFIGGRGGNGSGGAYRGGGGNGTGFNRGNVGSFNRDRSTGGAGGGGNFRNGGGRDFGRGNMGGGARNQTSNVQLTVPEWRNVELSAFKKDFYKPHDVVKNRSPHEVQRFREKFEITVSGNAPNPIQSFEEVLIPDYVKNEIIRQKYSIPTAIQAQGWPIALSGANMVGIAQTGSGKTLGYILPAIVHINNQPNLQRGDGPIALVLAPTRELAQQIQTIANDFGSASYVRNTCIFGGASKGPQARDLERGCEIVIATPGRLIDFLESGKTNLRRCTYLVLDEADRMLDMGFEPQIRKILSQIRPDRQTLMWSATWPKEVRRLAEDFLESYVQVNVGSLELSANHNINQIVQICSENDKQDKLKNLLQEIYETDENPGKIIIFIETKRKVETICRFIRSFGVNCGSLHGDKSQPERDFVLREFRTGKSNILAATDVAARGLDVDGIKFVINFDYPQNSEDYIHRIGRTGRSEAKGTSYAFFTDANMKQAKDLVAVLREANQEIDPKLQAMANRAGNFGGGNRRYGNSGGNRSNFGTFKRGQITNGHRGANNGSGAYRGGQQNSFGNGVANGSAQGVKESNDITFNNMGSTTFSQNFNYAQQYTNAYYNHIQQYVNSQQKQPPLPNTPPGFGKPINSQMNDAPPLPPHPPNVTASSPGLPAQSPEITTTPQPQSASVNNPESFNPSIDYFPESLNNYVARCYAKCKTDFDKDQIEICLKGRITAAANRGELTSKDWDSEPMPSVHSERNNILVPKPPVPGTLAQYQKKKGLSQTLGARLGNRSSKMSRDISRSKSRSPAGRKRSSRSRSSDSDSPPRKSNRRSSNSSSDENFISIKSKPSKFNDRIGQQKRTKKRKNKKGQFVVGGEVDGDSERLQQRAARFNNSAKRPNSVVAAASVGKRKKFSQQVPQHRIFVDDTDTGFDLIDFHVVGTCRDMEKSFLRLTKAPLPSEIRPAEVLVFSLANVMKRWKEKPDYFYACDQLKSIRQDLTVQGIRDSFTVKVYETHARIAMEKGDHEEFNQCQTQLIMLYADLGGEHRQEFIAYRILYYIFTKNTLDLTTIMNELGEADRENDAVAHALQLRSAWALGNYCKFFKLYKTAPLMAGALIDWFVDRERKAALKRIIKGKRPSIDFSIIKDDEGSLLESAQMDLEFSKQILPSPTRSDIIAKHLAAIRIQFPNMRDIKHKSKWTAGTLVISNNEKPIDECLTLINATEFGPVEAHECSGSFLLSFEKPYNPEVLDAIIANLCECSAEPSVRKIDANSEMNRVLPCQLAPKPNSVREHDYSISLIKIEIPTKKENPETIFSPQAKITESSETEDYEITELFIEPVATNVVKVLDTTFCTNILLHEFCQSEVELQITPIGDARLEEEFCSVSYLLESCKICLKDLSDVEGKISFFDEFGHISNEINEISIALEEMNVEVTNDDILPKQMCPECYNTFVQITTFKQICKRSNIALYNIRDHISRQPSNVKDDGNLEALCCAPQEIFEIKEVIEASHCIKSEVSHSHQTNEMDEKGTDPTDTNHFLEELKSFICTRCGQNFNSYRQLCDHNEHNFCGNRECRVCKEKFSTLEDLDQHIEKSHKTFPCSMCTNSFNSLMNLKRHERRHETLICDFCTQFCYSKKSMRKHLLSHIIGLYPCPFCEQRFASRKSVGTHKRKVHPNEKYKCPHCPKEFKIKDTYRVHIMKHNPDKRHKCTYCTSQFVHRHHLENHIRTHTKENPFLCNFCGKAFRGEVSLRDHLSTHDPKAYPRRNRVLQKKTYSIQSTQQCDLCSYTSIHGNLKKHMSNVHGHGRELREFKTFAYSCHVCDKAFRLSTSLENHLRIHNEVRDFHCTQCKASFRKAHYLRIHIDGVHLNKRPNKCDQCDAAYLISNDLKRHKMQKHSNDRPYQCHYCRKAFAVAQSLKLHIKRLHTSKKNYDLLSD</sequence>
<dbReference type="GO" id="GO:0031047">
    <property type="term" value="P:regulatory ncRNA-mediated gene silencing"/>
    <property type="evidence" value="ECO:0007669"/>
    <property type="project" value="UniProtKB-ARBA"/>
</dbReference>
<evidence type="ECO:0000256" key="9">
    <source>
        <dbReference type="ARBA" id="ARBA00047984"/>
    </source>
</evidence>
<dbReference type="CDD" id="cd18787">
    <property type="entry name" value="SF2_C_DEAD"/>
    <property type="match status" value="1"/>
</dbReference>
<dbReference type="GO" id="GO:0003676">
    <property type="term" value="F:nucleic acid binding"/>
    <property type="evidence" value="ECO:0007669"/>
    <property type="project" value="InterPro"/>
</dbReference>
<dbReference type="InterPro" id="IPR005062">
    <property type="entry name" value="SAC3/GANP/THP3_conserved"/>
</dbReference>
<feature type="domain" description="C2H2-type" evidence="13">
    <location>
        <begin position="1834"/>
        <end position="1862"/>
    </location>
</feature>
<dbReference type="PROSITE" id="PS00028">
    <property type="entry name" value="ZINC_FINGER_C2H2_1"/>
    <property type="match status" value="9"/>
</dbReference>
<protein>
    <recommendedName>
        <fullName evidence="1">RNA helicase</fullName>
        <ecNumber evidence="1">3.6.4.13</ecNumber>
    </recommendedName>
</protein>
<evidence type="ECO:0000256" key="10">
    <source>
        <dbReference type="PROSITE-ProRule" id="PRU00042"/>
    </source>
</evidence>